<proteinExistence type="predicted"/>
<evidence type="ECO:0000313" key="2">
    <source>
        <dbReference type="Proteomes" id="UP000178121"/>
    </source>
</evidence>
<organism evidence="1 2">
    <name type="scientific">Candidatus Taylorbacteria bacterium RIFCSPHIGHO2_01_FULL_51_15</name>
    <dbReference type="NCBI Taxonomy" id="1802304"/>
    <lineage>
        <taxon>Bacteria</taxon>
        <taxon>Candidatus Tayloriibacteriota</taxon>
    </lineage>
</organism>
<name>A0A1G2MAT9_9BACT</name>
<reference evidence="1 2" key="1">
    <citation type="journal article" date="2016" name="Nat. Commun.">
        <title>Thousands of microbial genomes shed light on interconnected biogeochemical processes in an aquifer system.</title>
        <authorList>
            <person name="Anantharaman K."/>
            <person name="Brown C.T."/>
            <person name="Hug L.A."/>
            <person name="Sharon I."/>
            <person name="Castelle C.J."/>
            <person name="Probst A.J."/>
            <person name="Thomas B.C."/>
            <person name="Singh A."/>
            <person name="Wilkins M.J."/>
            <person name="Karaoz U."/>
            <person name="Brodie E.L."/>
            <person name="Williams K.H."/>
            <person name="Hubbard S.S."/>
            <person name="Banfield J.F."/>
        </authorList>
    </citation>
    <scope>NUCLEOTIDE SEQUENCE [LARGE SCALE GENOMIC DNA]</scope>
</reference>
<dbReference type="EMBL" id="MHRI01000017">
    <property type="protein sequence ID" value="OHA21020.1"/>
    <property type="molecule type" value="Genomic_DNA"/>
</dbReference>
<gene>
    <name evidence="1" type="ORF">A2849_01795</name>
</gene>
<sequence length="149" mass="16938">MIFDPSGSELALAKTHLAGRVGRLICCARRKKFLRVLRTKRADIDFVIIIARGNLEHDLPTGTCYVELDARSGEMFRYAGKSGLQHMVFVGSDCLRDFFDSKTHERVSAEEVLDPKSGKLTRTYFCLNWGKILSIAELEWPREGRLVVF</sequence>
<comment type="caution">
    <text evidence="1">The sequence shown here is derived from an EMBL/GenBank/DDBJ whole genome shotgun (WGS) entry which is preliminary data.</text>
</comment>
<protein>
    <submittedName>
        <fullName evidence="1">Uncharacterized protein</fullName>
    </submittedName>
</protein>
<dbReference type="AlphaFoldDB" id="A0A1G2MAT9"/>
<accession>A0A1G2MAT9</accession>
<evidence type="ECO:0000313" key="1">
    <source>
        <dbReference type="EMBL" id="OHA21020.1"/>
    </source>
</evidence>
<dbReference type="Proteomes" id="UP000178121">
    <property type="component" value="Unassembled WGS sequence"/>
</dbReference>